<evidence type="ECO:0000313" key="6">
    <source>
        <dbReference type="Proteomes" id="UP000448235"/>
    </source>
</evidence>
<dbReference type="Pfam" id="PF03480">
    <property type="entry name" value="DctP"/>
    <property type="match status" value="1"/>
</dbReference>
<evidence type="ECO:0000256" key="1">
    <source>
        <dbReference type="ARBA" id="ARBA00022729"/>
    </source>
</evidence>
<organism evidence="5 6">
    <name type="scientific">Halomonas icarae</name>
    <dbReference type="NCBI Taxonomy" id="2691040"/>
    <lineage>
        <taxon>Bacteria</taxon>
        <taxon>Pseudomonadati</taxon>
        <taxon>Pseudomonadota</taxon>
        <taxon>Gammaproteobacteria</taxon>
        <taxon>Oceanospirillales</taxon>
        <taxon>Halomonadaceae</taxon>
        <taxon>Halomonas</taxon>
    </lineage>
</organism>
<feature type="binding site" evidence="2">
    <location>
        <position position="175"/>
    </location>
    <ligand>
        <name>substrate</name>
    </ligand>
</feature>
<protein>
    <submittedName>
        <fullName evidence="5">C4-dicarboxylate ABC transporter substrate-binding protein</fullName>
    </submittedName>
</protein>
<evidence type="ECO:0000256" key="2">
    <source>
        <dbReference type="PIRSR" id="PIRSR039026-1"/>
    </source>
</evidence>
<dbReference type="EMBL" id="WUTS01000001">
    <property type="protein sequence ID" value="NAW13352.1"/>
    <property type="molecule type" value="Genomic_DNA"/>
</dbReference>
<evidence type="ECO:0000256" key="3">
    <source>
        <dbReference type="PIRSR" id="PIRSR039026-2"/>
    </source>
</evidence>
<dbReference type="Gene3D" id="3.40.190.10">
    <property type="entry name" value="Periplasmic binding protein-like II"/>
    <property type="match status" value="1"/>
</dbReference>
<feature type="chain" id="PRO_5031380916" evidence="4">
    <location>
        <begin position="24"/>
        <end position="354"/>
    </location>
</feature>
<dbReference type="InterPro" id="IPR038404">
    <property type="entry name" value="TRAP_DctP_sf"/>
</dbReference>
<feature type="binding site" evidence="3">
    <location>
        <position position="212"/>
    </location>
    <ligand>
        <name>substrate</name>
    </ligand>
</feature>
<feature type="binding site" evidence="3">
    <location>
        <position position="213"/>
    </location>
    <ligand>
        <name>Na(+)</name>
        <dbReference type="ChEBI" id="CHEBI:29101"/>
    </ligand>
</feature>
<dbReference type="GO" id="GO:0031317">
    <property type="term" value="C:tripartite ATP-independent periplasmic transporter complex"/>
    <property type="evidence" value="ECO:0007669"/>
    <property type="project" value="InterPro"/>
</dbReference>
<dbReference type="InterPro" id="IPR026289">
    <property type="entry name" value="SBP_TakP-like"/>
</dbReference>
<dbReference type="GO" id="GO:0046872">
    <property type="term" value="F:metal ion binding"/>
    <property type="evidence" value="ECO:0007669"/>
    <property type="project" value="UniProtKB-KW"/>
</dbReference>
<dbReference type="PIRSF" id="PIRSF039026">
    <property type="entry name" value="SiaP"/>
    <property type="match status" value="1"/>
</dbReference>
<keyword evidence="6" id="KW-1185">Reference proteome</keyword>
<dbReference type="AlphaFoldDB" id="A0A7X5ALF1"/>
<dbReference type="Proteomes" id="UP000448235">
    <property type="component" value="Unassembled WGS sequence"/>
</dbReference>
<feature type="binding site" evidence="3">
    <location>
        <position position="238"/>
    </location>
    <ligand>
        <name>substrate</name>
    </ligand>
</feature>
<dbReference type="GO" id="GO:0055085">
    <property type="term" value="P:transmembrane transport"/>
    <property type="evidence" value="ECO:0007669"/>
    <property type="project" value="InterPro"/>
</dbReference>
<keyword evidence="3" id="KW-0479">Metal-binding</keyword>
<evidence type="ECO:0000256" key="4">
    <source>
        <dbReference type="SAM" id="SignalP"/>
    </source>
</evidence>
<comment type="caution">
    <text evidence="5">The sequence shown here is derived from an EMBL/GenBank/DDBJ whole genome shotgun (WGS) entry which is preliminary data.</text>
</comment>
<feature type="signal peptide" evidence="4">
    <location>
        <begin position="1"/>
        <end position="23"/>
    </location>
</feature>
<dbReference type="Gene3D" id="3.40.190.170">
    <property type="entry name" value="Bacterial extracellular solute-binding protein, family 7"/>
    <property type="match status" value="1"/>
</dbReference>
<dbReference type="RefSeq" id="WP_161423592.1">
    <property type="nucleotide sequence ID" value="NZ_JARWMY010000031.1"/>
</dbReference>
<keyword evidence="1 4" id="KW-0732">Signal</keyword>
<dbReference type="InterPro" id="IPR018389">
    <property type="entry name" value="DctP_fam"/>
</dbReference>
<dbReference type="PANTHER" id="PTHR33376:SF5">
    <property type="entry name" value="EXTRACYTOPLASMIC SOLUTE RECEPTOR PROTEIN"/>
    <property type="match status" value="1"/>
</dbReference>
<gene>
    <name evidence="5" type="ORF">GRB80_10875</name>
</gene>
<sequence>MNITKSLFAISMISFAVNSVANADSNSETYDWRMATPWSGGPLFERDAKGFADWVSKLSGGRISIEVFPGGSLGSSLKVTNTVNSGVAELAHNYINYDYGSDPTTSILAGHSSGLTPEEYILWMYKGGGIELYEEYRRENFNVVAFPCSVSGTEVFLHSNKKVETLDDFQGLRLRTSGAWSEIASNLGASTVVMAGGDIYSSLERGVIDATEWGTPEQNMLTGFNEVAQYIVVPGVHQSGGANECQVNMDVWSELSDSDKNLIRMAAKLNLFDSYLSSSYEDLGAFQELKEGPNEIIHLDQSFIDTIYQETRKWEDDHAKDNEWFAKVLESQRDFKNNMKVWSDYRLPIGVMAR</sequence>
<name>A0A7X5ALF1_9GAMM</name>
<reference evidence="5 6" key="1">
    <citation type="submission" date="2019-12" db="EMBL/GenBank/DDBJ databases">
        <title>Draft genome sequencing of Halomonas icarensis D1-1.</title>
        <authorList>
            <person name="Pandiyan K."/>
            <person name="Kushwaha P."/>
            <person name="Gowdham M."/>
            <person name="Chakdar H."/>
            <person name="Singh A."/>
            <person name="Kumar M."/>
            <person name="Saxena A.K."/>
        </authorList>
    </citation>
    <scope>NUCLEOTIDE SEQUENCE [LARGE SCALE GENOMIC DNA]</scope>
    <source>
        <strain evidence="5 6">D1-1</strain>
    </source>
</reference>
<accession>A0A7X5ALF1</accession>
<proteinExistence type="predicted"/>
<feature type="binding site" evidence="2">
    <location>
        <position position="154"/>
    </location>
    <ligand>
        <name>substrate</name>
    </ligand>
</feature>
<evidence type="ECO:0000313" key="5">
    <source>
        <dbReference type="EMBL" id="NAW13352.1"/>
    </source>
</evidence>
<dbReference type="PANTHER" id="PTHR33376">
    <property type="match status" value="1"/>
</dbReference>